<evidence type="ECO:0000256" key="1">
    <source>
        <dbReference type="ARBA" id="ARBA00009176"/>
    </source>
</evidence>
<evidence type="ECO:0000313" key="5">
    <source>
        <dbReference type="EMBL" id="KXN71619.1"/>
    </source>
</evidence>
<evidence type="ECO:0000259" key="4">
    <source>
        <dbReference type="Pfam" id="PF01156"/>
    </source>
</evidence>
<dbReference type="GO" id="GO:0045437">
    <property type="term" value="F:uridine nucleosidase activity"/>
    <property type="evidence" value="ECO:0007669"/>
    <property type="project" value="UniProtKB-ARBA"/>
</dbReference>
<name>A0A137P9E9_CONC2</name>
<dbReference type="InterPro" id="IPR023186">
    <property type="entry name" value="IUNH"/>
</dbReference>
<evidence type="ECO:0000256" key="2">
    <source>
        <dbReference type="ARBA" id="ARBA00022801"/>
    </source>
</evidence>
<dbReference type="AlphaFoldDB" id="A0A137P9E9"/>
<comment type="similarity">
    <text evidence="1">Belongs to the IUNH family.</text>
</comment>
<keyword evidence="2 5" id="KW-0378">Hydrolase</keyword>
<dbReference type="PANTHER" id="PTHR12304">
    <property type="entry name" value="INOSINE-URIDINE PREFERRING NUCLEOSIDE HYDROLASE"/>
    <property type="match status" value="1"/>
</dbReference>
<protein>
    <submittedName>
        <fullName evidence="5">Nucleoside hydrolase</fullName>
    </submittedName>
</protein>
<gene>
    <name evidence="5" type="ORF">CONCODRAFT_78247</name>
</gene>
<dbReference type="GO" id="GO:0008477">
    <property type="term" value="F:purine nucleosidase activity"/>
    <property type="evidence" value="ECO:0007669"/>
    <property type="project" value="TreeGrafter"/>
</dbReference>
<dbReference type="PROSITE" id="PS01247">
    <property type="entry name" value="IUNH"/>
    <property type="match status" value="1"/>
</dbReference>
<organism evidence="5 6">
    <name type="scientific">Conidiobolus coronatus (strain ATCC 28846 / CBS 209.66 / NRRL 28638)</name>
    <name type="common">Delacroixia coronata</name>
    <dbReference type="NCBI Taxonomy" id="796925"/>
    <lineage>
        <taxon>Eukaryota</taxon>
        <taxon>Fungi</taxon>
        <taxon>Fungi incertae sedis</taxon>
        <taxon>Zoopagomycota</taxon>
        <taxon>Entomophthoromycotina</taxon>
        <taxon>Entomophthoromycetes</taxon>
        <taxon>Entomophthorales</taxon>
        <taxon>Ancylistaceae</taxon>
        <taxon>Conidiobolus</taxon>
    </lineage>
</organism>
<dbReference type="PANTHER" id="PTHR12304:SF56">
    <property type="entry name" value="HYDROLASE, PUTATIVE (AFU_ORTHOLOGUE AFUA_1G11790)-RELATED"/>
    <property type="match status" value="1"/>
</dbReference>
<dbReference type="STRING" id="796925.A0A137P9E9"/>
<dbReference type="InterPro" id="IPR036452">
    <property type="entry name" value="Ribo_hydro-like"/>
</dbReference>
<reference evidence="5 6" key="1">
    <citation type="journal article" date="2015" name="Genome Biol. Evol.">
        <title>Phylogenomic analyses indicate that early fungi evolved digesting cell walls of algal ancestors of land plants.</title>
        <authorList>
            <person name="Chang Y."/>
            <person name="Wang S."/>
            <person name="Sekimoto S."/>
            <person name="Aerts A.L."/>
            <person name="Choi C."/>
            <person name="Clum A."/>
            <person name="LaButti K.M."/>
            <person name="Lindquist E.A."/>
            <person name="Yee Ngan C."/>
            <person name="Ohm R.A."/>
            <person name="Salamov A.A."/>
            <person name="Grigoriev I.V."/>
            <person name="Spatafora J.W."/>
            <person name="Berbee M.L."/>
        </authorList>
    </citation>
    <scope>NUCLEOTIDE SEQUENCE [LARGE SCALE GENOMIC DNA]</scope>
    <source>
        <strain evidence="5 6">NRRL 28638</strain>
    </source>
</reference>
<proteinExistence type="inferred from homology"/>
<evidence type="ECO:0000256" key="3">
    <source>
        <dbReference type="ARBA" id="ARBA00023295"/>
    </source>
</evidence>
<dbReference type="Proteomes" id="UP000070444">
    <property type="component" value="Unassembled WGS sequence"/>
</dbReference>
<dbReference type="Gene3D" id="3.90.245.10">
    <property type="entry name" value="Ribonucleoside hydrolase-like"/>
    <property type="match status" value="1"/>
</dbReference>
<dbReference type="GO" id="GO:0006152">
    <property type="term" value="P:purine nucleoside catabolic process"/>
    <property type="evidence" value="ECO:0007669"/>
    <property type="project" value="TreeGrafter"/>
</dbReference>
<dbReference type="SUPFAM" id="SSF53590">
    <property type="entry name" value="Nucleoside hydrolase"/>
    <property type="match status" value="1"/>
</dbReference>
<sequence>MVCETIPVVIDTDPGCDDVIALLNCLASKSLDIRAITLTFGNVNLRKATRNLVSLFHAITLDKEYHLKRNPDYVDRFQWNSVPVVALGSEAPLKIPHIDAENFHGLDGIGNLSVSHPHYVDWEWYKKFGLKPLEEEVKFELKEEDKLNDNINTKEEVHPRFEVSKRDAVDEMLHQIKSVPPFTMTIIALGPLTNVAKAIERDPLTMGQIKELIIMGGAVTTRGNVTPHAEFNFYGDPHAAKIVMDASAGYNPEEPRVSTTTALPLPVTLVPLDVTESARLFTEVVDEKIQNDQSPIGKFLYNMLKYPISLIDLNDNDVCQGGMGLHDPLCVSFVTGLADIEYAEYFNINIVEDGEASGKCALDDPNTCNNVKVILKVKNSLKFQHLLLDNIMMEKL</sequence>
<keyword evidence="6" id="KW-1185">Reference proteome</keyword>
<keyword evidence="3" id="KW-0326">Glycosidase</keyword>
<dbReference type="GO" id="GO:0005829">
    <property type="term" value="C:cytosol"/>
    <property type="evidence" value="ECO:0007669"/>
    <property type="project" value="TreeGrafter"/>
</dbReference>
<dbReference type="InterPro" id="IPR001910">
    <property type="entry name" value="Inosine/uridine_hydrolase_dom"/>
</dbReference>
<dbReference type="InterPro" id="IPR015910">
    <property type="entry name" value="I/U_nuclsd_hydro_CS"/>
</dbReference>
<dbReference type="OrthoDB" id="5783963at2759"/>
<dbReference type="Pfam" id="PF01156">
    <property type="entry name" value="IU_nuc_hydro"/>
    <property type="match status" value="1"/>
</dbReference>
<dbReference type="EMBL" id="KQ964471">
    <property type="protein sequence ID" value="KXN71619.1"/>
    <property type="molecule type" value="Genomic_DNA"/>
</dbReference>
<evidence type="ECO:0000313" key="6">
    <source>
        <dbReference type="Proteomes" id="UP000070444"/>
    </source>
</evidence>
<feature type="domain" description="Inosine/uridine-preferring nucleoside hydrolase" evidence="4">
    <location>
        <begin position="8"/>
        <end position="379"/>
    </location>
</feature>
<accession>A0A137P9E9</accession>